<dbReference type="GO" id="GO:0009306">
    <property type="term" value="P:protein secretion"/>
    <property type="evidence" value="ECO:0007669"/>
    <property type="project" value="InterPro"/>
</dbReference>
<dbReference type="InterPro" id="IPR006311">
    <property type="entry name" value="TAT_signal"/>
</dbReference>
<dbReference type="RefSeq" id="WP_121281430.1">
    <property type="nucleotide sequence ID" value="NZ_RBZV01000016.1"/>
</dbReference>
<dbReference type="InterPro" id="IPR001775">
    <property type="entry name" value="GspD/PilQ"/>
</dbReference>
<feature type="region of interest" description="Disordered" evidence="2">
    <location>
        <begin position="217"/>
        <end position="250"/>
    </location>
</feature>
<feature type="domain" description="Pilus formation protein N-terminal" evidence="5">
    <location>
        <begin position="93"/>
        <end position="162"/>
    </location>
</feature>
<feature type="compositionally biased region" description="Low complexity" evidence="2">
    <location>
        <begin position="543"/>
        <end position="559"/>
    </location>
</feature>
<dbReference type="PANTHER" id="PTHR30332">
    <property type="entry name" value="PROBABLE GENERAL SECRETION PATHWAY PROTEIN D"/>
    <property type="match status" value="1"/>
</dbReference>
<protein>
    <submittedName>
        <fullName evidence="6">Secretin</fullName>
    </submittedName>
</protein>
<feature type="compositionally biased region" description="Low complexity" evidence="2">
    <location>
        <begin position="748"/>
        <end position="761"/>
    </location>
</feature>
<feature type="domain" description="Type II/III secretion system secretin-like" evidence="4">
    <location>
        <begin position="324"/>
        <end position="493"/>
    </location>
</feature>
<sequence>METKLKCVMDRAPRRRILSAAVLAALLGAGLATPQAAQAQVAAESGPLMAKGGRPMPMKISMAAVPAGATAAAAAAAAAPLRGPNCTGAISEESSVTLAVGKSTLVPLAEPVRNRTLGNPTIVQGTLVSPRTLYLVGMNVGTTNMIVQGQSGACQIIDVMVNVDAVGLQKTLAQLLPEEHGIRVSTAAGNLVLGGHVSSAPVAVQAMEIAKAYAGAQPTQQSQSASSSSGNGSTSMSQQTTSSNKDPEVINMMNLDSPQQVMLEVKVAEVSKTLIDQLGSSLNLQGGFGSWQGALVSNLLTGASTLLSGSKANKLPLQMSIDAQKTDNLTKILAEPNLVAVSGQEASFLAGGKVFIPVPQSNSNGGTTIVLQEEEFGVGLKFTPTVLANGHINLRVAPEVSELSPTGVTVSALGTSSTAILPLITTRRASTTVQMNDGESFAIGGLIGNNITGALKALPGLGELPVIGALMRSTSFQQDRTELVFVITPHLVKPLTNPNYPLPTDSFTQPKDIDVYATGDMEGRNASHVKTAAPAVSPQSKAPTQPTTPSNTQPSAALPAPVPRAPEAPADSALVPRDKPATEPAPASTHSASSEATAPQTTKAVESAPSAAIPAPVLTPVAASSALPETTMTPTNVVESVPAAATPAPAATSSAAPETTAPQTTNVVESVPSASTPAPAPAAESAPAATSSASPDTITQPTHAEESAPSASTPAPAAAAPSDDAAPVPAPATADETQAMPTEHLDEANAQSAEPAAPQPATVSSVSDEPAKQ</sequence>
<keyword evidence="3" id="KW-0732">Signal</keyword>
<name>A0A494WZ56_9BURK</name>
<accession>A0A494WZ56</accession>
<dbReference type="InterPro" id="IPR050810">
    <property type="entry name" value="Bact_Secretion_Sys_Channel"/>
</dbReference>
<feature type="compositionally biased region" description="Low complexity" evidence="2">
    <location>
        <begin position="217"/>
        <end position="243"/>
    </location>
</feature>
<dbReference type="AlphaFoldDB" id="A0A494WZ56"/>
<dbReference type="PANTHER" id="PTHR30332:SF17">
    <property type="entry name" value="TYPE IV PILIATION SYSTEM PROTEIN DR_0774-RELATED"/>
    <property type="match status" value="1"/>
</dbReference>
<dbReference type="GO" id="GO:0015627">
    <property type="term" value="C:type II protein secretion system complex"/>
    <property type="evidence" value="ECO:0007669"/>
    <property type="project" value="TreeGrafter"/>
</dbReference>
<evidence type="ECO:0000313" key="7">
    <source>
        <dbReference type="Proteomes" id="UP000280434"/>
    </source>
</evidence>
<feature type="compositionally biased region" description="Low complexity" evidence="2">
    <location>
        <begin position="707"/>
        <end position="737"/>
    </location>
</feature>
<comment type="similarity">
    <text evidence="1">Belongs to the bacterial secretin family.</text>
</comment>
<keyword evidence="7" id="KW-1185">Reference proteome</keyword>
<feature type="region of interest" description="Disordered" evidence="2">
    <location>
        <begin position="639"/>
        <end position="773"/>
    </location>
</feature>
<evidence type="ECO:0000256" key="1">
    <source>
        <dbReference type="RuleBase" id="RU004003"/>
    </source>
</evidence>
<dbReference type="InterPro" id="IPR004846">
    <property type="entry name" value="T2SS/T3SS_dom"/>
</dbReference>
<dbReference type="PROSITE" id="PS51318">
    <property type="entry name" value="TAT"/>
    <property type="match status" value="1"/>
</dbReference>
<reference evidence="6 7" key="1">
    <citation type="submission" date="2018-10" db="EMBL/GenBank/DDBJ databases">
        <title>Paraburkholderia sp. 7MK8-2, isolated from soil.</title>
        <authorList>
            <person name="Gao Z.-H."/>
            <person name="Qiu L.-H."/>
        </authorList>
    </citation>
    <scope>NUCLEOTIDE SEQUENCE [LARGE SCALE GENOMIC DNA]</scope>
    <source>
        <strain evidence="6 7">7MK8-2</strain>
    </source>
</reference>
<dbReference type="EMBL" id="RBZV01000016">
    <property type="protein sequence ID" value="RKP43815.1"/>
    <property type="molecule type" value="Genomic_DNA"/>
</dbReference>
<gene>
    <name evidence="6" type="ORF">D7S89_24325</name>
</gene>
<evidence type="ECO:0000256" key="2">
    <source>
        <dbReference type="SAM" id="MobiDB-lite"/>
    </source>
</evidence>
<evidence type="ECO:0000259" key="5">
    <source>
        <dbReference type="Pfam" id="PF13629"/>
    </source>
</evidence>
<feature type="compositionally biased region" description="Low complexity" evidence="2">
    <location>
        <begin position="642"/>
        <end position="695"/>
    </location>
</feature>
<dbReference type="Pfam" id="PF00263">
    <property type="entry name" value="Secretin"/>
    <property type="match status" value="1"/>
</dbReference>
<feature type="signal peptide" evidence="3">
    <location>
        <begin position="1"/>
        <end position="39"/>
    </location>
</feature>
<comment type="caution">
    <text evidence="6">The sequence shown here is derived from an EMBL/GenBank/DDBJ whole genome shotgun (WGS) entry which is preliminary data.</text>
</comment>
<dbReference type="InterPro" id="IPR032789">
    <property type="entry name" value="T2SS-T3SS_pil_N"/>
</dbReference>
<evidence type="ECO:0000259" key="4">
    <source>
        <dbReference type="Pfam" id="PF00263"/>
    </source>
</evidence>
<evidence type="ECO:0000256" key="3">
    <source>
        <dbReference type="SAM" id="SignalP"/>
    </source>
</evidence>
<feature type="chain" id="PRO_5019737341" evidence="3">
    <location>
        <begin position="40"/>
        <end position="773"/>
    </location>
</feature>
<evidence type="ECO:0000313" key="6">
    <source>
        <dbReference type="EMBL" id="RKP43815.1"/>
    </source>
</evidence>
<dbReference type="PRINTS" id="PR00811">
    <property type="entry name" value="BCTERIALGSPD"/>
</dbReference>
<dbReference type="Proteomes" id="UP000280434">
    <property type="component" value="Unassembled WGS sequence"/>
</dbReference>
<organism evidence="6 7">
    <name type="scientific">Trinickia fusca</name>
    <dbReference type="NCBI Taxonomy" id="2419777"/>
    <lineage>
        <taxon>Bacteria</taxon>
        <taxon>Pseudomonadati</taxon>
        <taxon>Pseudomonadota</taxon>
        <taxon>Betaproteobacteria</taxon>
        <taxon>Burkholderiales</taxon>
        <taxon>Burkholderiaceae</taxon>
        <taxon>Trinickia</taxon>
    </lineage>
</organism>
<feature type="compositionally biased region" description="Low complexity" evidence="2">
    <location>
        <begin position="582"/>
        <end position="599"/>
    </location>
</feature>
<feature type="region of interest" description="Disordered" evidence="2">
    <location>
        <begin position="527"/>
        <end position="610"/>
    </location>
</feature>
<dbReference type="Pfam" id="PF13629">
    <property type="entry name" value="T2SS-T3SS_pil_N"/>
    <property type="match status" value="1"/>
</dbReference>
<proteinExistence type="inferred from homology"/>
<dbReference type="OrthoDB" id="9775455at2"/>